<feature type="transmembrane region" description="Helical" evidence="1">
    <location>
        <begin position="36"/>
        <end position="54"/>
    </location>
</feature>
<dbReference type="AlphaFoldDB" id="A0A1V8MA31"/>
<comment type="caution">
    <text evidence="3">The sequence shown here is derived from an EMBL/GenBank/DDBJ whole genome shotgun (WGS) entry which is preliminary data.</text>
</comment>
<dbReference type="Proteomes" id="UP000191980">
    <property type="component" value="Unassembled WGS sequence"/>
</dbReference>
<dbReference type="Pfam" id="PF11141">
    <property type="entry name" value="DUF2914"/>
    <property type="match status" value="1"/>
</dbReference>
<dbReference type="InterPro" id="IPR022606">
    <property type="entry name" value="DUF2914"/>
</dbReference>
<gene>
    <name evidence="3" type="ORF">AU255_11795</name>
</gene>
<name>A0A1V8MA31_9GAMM</name>
<dbReference type="RefSeq" id="WP_080523063.1">
    <property type="nucleotide sequence ID" value="NZ_LPUF01000001.1"/>
</dbReference>
<dbReference type="EMBL" id="LPUF01000001">
    <property type="protein sequence ID" value="OQK18464.1"/>
    <property type="molecule type" value="Genomic_DNA"/>
</dbReference>
<evidence type="ECO:0000256" key="1">
    <source>
        <dbReference type="SAM" id="Phobius"/>
    </source>
</evidence>
<proteinExistence type="predicted"/>
<evidence type="ECO:0000259" key="2">
    <source>
        <dbReference type="Pfam" id="PF11141"/>
    </source>
</evidence>
<dbReference type="STRING" id="1420851.AU255_11795"/>
<reference evidence="3 4" key="1">
    <citation type="submission" date="2015-12" db="EMBL/GenBank/DDBJ databases">
        <authorList>
            <person name="Shamseldin A."/>
            <person name="Moawad H."/>
            <person name="Abd El-Rahim W.M."/>
            <person name="Sadowsky M.J."/>
        </authorList>
    </citation>
    <scope>NUCLEOTIDE SEQUENCE [LARGE SCALE GENOMIC DNA]</scope>
    <source>
        <strain evidence="3 4">WF1</strain>
    </source>
</reference>
<feature type="domain" description="DUF2914" evidence="2">
    <location>
        <begin position="210"/>
        <end position="270"/>
    </location>
</feature>
<evidence type="ECO:0000313" key="3">
    <source>
        <dbReference type="EMBL" id="OQK18464.1"/>
    </source>
</evidence>
<keyword evidence="4" id="KW-1185">Reference proteome</keyword>
<organism evidence="3 4">
    <name type="scientific">Methyloprofundus sedimenti</name>
    <dbReference type="NCBI Taxonomy" id="1420851"/>
    <lineage>
        <taxon>Bacteria</taxon>
        <taxon>Pseudomonadati</taxon>
        <taxon>Pseudomonadota</taxon>
        <taxon>Gammaproteobacteria</taxon>
        <taxon>Methylococcales</taxon>
        <taxon>Methylococcaceae</taxon>
        <taxon>Methyloprofundus</taxon>
    </lineage>
</organism>
<protein>
    <recommendedName>
        <fullName evidence="2">DUF2914 domain-containing protein</fullName>
    </recommendedName>
</protein>
<dbReference type="OrthoDB" id="5568644at2"/>
<evidence type="ECO:0000313" key="4">
    <source>
        <dbReference type="Proteomes" id="UP000191980"/>
    </source>
</evidence>
<keyword evidence="1" id="KW-0472">Membrane</keyword>
<accession>A0A1V8MA31</accession>
<keyword evidence="1" id="KW-1133">Transmembrane helix</keyword>
<keyword evidence="1" id="KW-0812">Transmembrane</keyword>
<sequence>MKADKTISIKVKSKTEQRIMEDPELEMISVWNFKKILYALIVLILLVMLPAYYFSSLNDSETEKPPSEENEFVTNHVDSVKETAINKPAIENSSNITLANKAQVDVVNDVQQTPVKETIAQQHRVDSSATDDASEKIAKQAIQKEVVIANVQKIPTNNIEEFNPNITRAQFAQGVNKLEPFGEIELPILVDKSKAKSVTYFTEVKNMQGKTVFHEWLKDGKSIYKRKINIRGDRWRVSTSKLFPYNSIGQWQVRIINQQGDILHKIDFSVEKSK</sequence>